<evidence type="ECO:0000256" key="1">
    <source>
        <dbReference type="SAM" id="MobiDB-lite"/>
    </source>
</evidence>
<feature type="compositionally biased region" description="Basic residues" evidence="1">
    <location>
        <begin position="7"/>
        <end position="18"/>
    </location>
</feature>
<dbReference type="EMBL" id="KQ459604">
    <property type="protein sequence ID" value="KPI92544.1"/>
    <property type="molecule type" value="Genomic_DNA"/>
</dbReference>
<dbReference type="Proteomes" id="UP000053268">
    <property type="component" value="Unassembled WGS sequence"/>
</dbReference>
<protein>
    <submittedName>
        <fullName evidence="2">Uncharacterized protein</fullName>
    </submittedName>
</protein>
<accession>A0A194PIJ4</accession>
<reference evidence="2 3" key="1">
    <citation type="journal article" date="2015" name="Nat. Commun.">
        <title>Outbred genome sequencing and CRISPR/Cas9 gene editing in butterflies.</title>
        <authorList>
            <person name="Li X."/>
            <person name="Fan D."/>
            <person name="Zhang W."/>
            <person name="Liu G."/>
            <person name="Zhang L."/>
            <person name="Zhao L."/>
            <person name="Fang X."/>
            <person name="Chen L."/>
            <person name="Dong Y."/>
            <person name="Chen Y."/>
            <person name="Ding Y."/>
            <person name="Zhao R."/>
            <person name="Feng M."/>
            <person name="Zhu Y."/>
            <person name="Feng Y."/>
            <person name="Jiang X."/>
            <person name="Zhu D."/>
            <person name="Xiang H."/>
            <person name="Feng X."/>
            <person name="Li S."/>
            <person name="Wang J."/>
            <person name="Zhang G."/>
            <person name="Kronforst M.R."/>
            <person name="Wang W."/>
        </authorList>
    </citation>
    <scope>NUCLEOTIDE SEQUENCE [LARGE SCALE GENOMIC DNA]</scope>
    <source>
        <strain evidence="2">Ya'a_city_454_Px</strain>
        <tissue evidence="2">Whole body</tissue>
    </source>
</reference>
<gene>
    <name evidence="2" type="ORF">RR46_13765</name>
</gene>
<dbReference type="AlphaFoldDB" id="A0A194PIJ4"/>
<evidence type="ECO:0000313" key="2">
    <source>
        <dbReference type="EMBL" id="KPI92544.1"/>
    </source>
</evidence>
<feature type="region of interest" description="Disordered" evidence="1">
    <location>
        <begin position="1"/>
        <end position="29"/>
    </location>
</feature>
<evidence type="ECO:0000313" key="3">
    <source>
        <dbReference type="Proteomes" id="UP000053268"/>
    </source>
</evidence>
<sequence length="114" mass="12350">MTDGIQLRRRTAHGRHATTGRGPRDGGAPIPLALHSSLVPRYSLRNRQLPPRQFGRAAQTHTSLHFVRIFCVSSDLTSNPASATSIIRSSFERPGRSAAAAARGIFRFCAGKEG</sequence>
<keyword evidence="3" id="KW-1185">Reference proteome</keyword>
<name>A0A194PIJ4_PAPXU</name>
<organism evidence="2 3">
    <name type="scientific">Papilio xuthus</name>
    <name type="common">Asian swallowtail butterfly</name>
    <dbReference type="NCBI Taxonomy" id="66420"/>
    <lineage>
        <taxon>Eukaryota</taxon>
        <taxon>Metazoa</taxon>
        <taxon>Ecdysozoa</taxon>
        <taxon>Arthropoda</taxon>
        <taxon>Hexapoda</taxon>
        <taxon>Insecta</taxon>
        <taxon>Pterygota</taxon>
        <taxon>Neoptera</taxon>
        <taxon>Endopterygota</taxon>
        <taxon>Lepidoptera</taxon>
        <taxon>Glossata</taxon>
        <taxon>Ditrysia</taxon>
        <taxon>Papilionoidea</taxon>
        <taxon>Papilionidae</taxon>
        <taxon>Papilioninae</taxon>
        <taxon>Papilio</taxon>
    </lineage>
</organism>
<proteinExistence type="predicted"/>